<dbReference type="Proteomes" id="UP000028924">
    <property type="component" value="Unassembled WGS sequence"/>
</dbReference>
<dbReference type="InterPro" id="IPR002761">
    <property type="entry name" value="Diphthami_syn_dom"/>
</dbReference>
<dbReference type="GO" id="GO:0017178">
    <property type="term" value="F:diphthine-ammonia ligase activity"/>
    <property type="evidence" value="ECO:0007669"/>
    <property type="project" value="UniProtKB-EC"/>
</dbReference>
<evidence type="ECO:0000256" key="8">
    <source>
        <dbReference type="ARBA" id="ARBA00031552"/>
    </source>
</evidence>
<proteinExistence type="predicted"/>
<evidence type="ECO:0000313" key="13">
    <source>
        <dbReference type="Proteomes" id="UP000028924"/>
    </source>
</evidence>
<dbReference type="OrthoDB" id="686384at2759"/>
<dbReference type="Pfam" id="PF01902">
    <property type="entry name" value="Diphthami_syn_2"/>
    <property type="match status" value="1"/>
</dbReference>
<evidence type="ECO:0000256" key="4">
    <source>
        <dbReference type="ARBA" id="ARBA00022598"/>
    </source>
</evidence>
<dbReference type="InterPro" id="IPR014729">
    <property type="entry name" value="Rossmann-like_a/b/a_fold"/>
</dbReference>
<feature type="compositionally biased region" description="Gly residues" evidence="10">
    <location>
        <begin position="398"/>
        <end position="411"/>
    </location>
</feature>
<dbReference type="eggNOG" id="KOG2316">
    <property type="taxonomic scope" value="Eukaryota"/>
</dbReference>
<dbReference type="Gene3D" id="3.40.50.620">
    <property type="entry name" value="HUPs"/>
    <property type="match status" value="1"/>
</dbReference>
<comment type="catalytic activity">
    <reaction evidence="9">
        <text>diphthine-[translation elongation factor 2] + NH4(+) + ATP = diphthamide-[translation elongation factor 2] + AMP + diphosphate + H(+)</text>
        <dbReference type="Rhea" id="RHEA:19753"/>
        <dbReference type="Rhea" id="RHEA-COMP:10172"/>
        <dbReference type="Rhea" id="RHEA-COMP:10174"/>
        <dbReference type="ChEBI" id="CHEBI:15378"/>
        <dbReference type="ChEBI" id="CHEBI:16692"/>
        <dbReference type="ChEBI" id="CHEBI:28938"/>
        <dbReference type="ChEBI" id="CHEBI:30616"/>
        <dbReference type="ChEBI" id="CHEBI:33019"/>
        <dbReference type="ChEBI" id="CHEBI:82696"/>
        <dbReference type="ChEBI" id="CHEBI:456215"/>
        <dbReference type="EC" id="6.3.1.14"/>
    </reaction>
</comment>
<evidence type="ECO:0000256" key="5">
    <source>
        <dbReference type="ARBA" id="ARBA00022741"/>
    </source>
</evidence>
<keyword evidence="5" id="KW-0547">Nucleotide-binding</keyword>
<dbReference type="Gene3D" id="3.30.1330.40">
    <property type="entry name" value="RutC-like"/>
    <property type="match status" value="1"/>
</dbReference>
<reference evidence="12 13" key="1">
    <citation type="journal article" date="2014" name="BMC Genomics">
        <title>Oil accumulation mechanisms of the oleaginous microalga Chlorella protothecoides revealed through its genome, transcriptomes, and proteomes.</title>
        <authorList>
            <person name="Gao C."/>
            <person name="Wang Y."/>
            <person name="Shen Y."/>
            <person name="Yan D."/>
            <person name="He X."/>
            <person name="Dai J."/>
            <person name="Wu Q."/>
        </authorList>
    </citation>
    <scope>NUCLEOTIDE SEQUENCE [LARGE SCALE GENOMIC DNA]</scope>
    <source>
        <strain evidence="12 13">0710</strain>
    </source>
</reference>
<keyword evidence="6" id="KW-0067">ATP-binding</keyword>
<dbReference type="EC" id="6.3.1.14" evidence="2"/>
<dbReference type="NCBIfam" id="TIGR00290">
    <property type="entry name" value="MJ0570_dom"/>
    <property type="match status" value="1"/>
</dbReference>
<dbReference type="GO" id="GO:0005524">
    <property type="term" value="F:ATP binding"/>
    <property type="evidence" value="ECO:0007669"/>
    <property type="project" value="UniProtKB-KW"/>
</dbReference>
<evidence type="ECO:0000313" key="12">
    <source>
        <dbReference type="EMBL" id="KFM28967.1"/>
    </source>
</evidence>
<evidence type="ECO:0000256" key="10">
    <source>
        <dbReference type="SAM" id="MobiDB-lite"/>
    </source>
</evidence>
<sequence>MKVVALVSGGKDSCFTIMEVTRFGHEVVALANLLPMEEGVDDLDSWMYQTVGHQGLVYQHNACESDEVEDLSCLLAYCKDRIPGLQAVCSGAIASDYQRTRVENVCARLGLVSLAPLWHQPQSTLLRRMIDGGVEAVLVKVAAAGLSVAQDLGAPLAEMEEKLHALRRKFGCNVCGEGGEYETLTLDCPAFTRGRIVLDAWEARVSSADSLAPVAVLHPTAFHGGPAADAATLHACLAAAGAALEARCPGGWSAALYVHLFVPAMASFAAANAVYGAHLPVVAPPARATVQPRGAGLLVEAVAHAGLVRFAGQIGLDPGSMGVVRGGLRAQAARCLASCVAVGVAQATRLHAALLCATVFLAEGAGGQGAADPVRVVGDLLAGFLADGRSGWAEDDGTAGGAEGGVGGGPVTGPTAEGGPASAPEGRDGGRLVCASSSSSALVDEAGSMMQTCRASLSEDDKDTGSVPLDAYLEPPQMPRRHWQPLITYITLPQLPRGVLCMAQGLASPGRMAQWQVWLPAGAPLTRAGAEALATAARDGLRRSTLKESDLVWARIYAIEVGEAGVWPDVELAGAAVPVIQVARLSLARPSNGRGHALEEAGAVLELWAARGL</sequence>
<dbReference type="PANTHER" id="PTHR12196">
    <property type="entry name" value="DOMAIN OF UNKNOWN FUNCTION 71 DUF71 -CONTAINING PROTEIN"/>
    <property type="match status" value="1"/>
</dbReference>
<evidence type="ECO:0000259" key="11">
    <source>
        <dbReference type="Pfam" id="PF01902"/>
    </source>
</evidence>
<feature type="region of interest" description="Disordered" evidence="10">
    <location>
        <begin position="393"/>
        <end position="430"/>
    </location>
</feature>
<name>A0A087STB3_AUXPR</name>
<dbReference type="EMBL" id="KL662185">
    <property type="protein sequence ID" value="KFM28967.1"/>
    <property type="molecule type" value="Genomic_DNA"/>
</dbReference>
<evidence type="ECO:0000256" key="9">
    <source>
        <dbReference type="ARBA" id="ARBA00048108"/>
    </source>
</evidence>
<protein>
    <recommendedName>
        <fullName evidence="3">Diphthine--ammonia ligase</fullName>
        <ecNumber evidence="2">6.3.1.14</ecNumber>
    </recommendedName>
    <alternativeName>
        <fullName evidence="7">Diphthamide synthase</fullName>
    </alternativeName>
    <alternativeName>
        <fullName evidence="8">Diphthamide synthetase</fullName>
    </alternativeName>
</protein>
<keyword evidence="13" id="KW-1185">Reference proteome</keyword>
<dbReference type="Gene3D" id="3.90.1490.10">
    <property type="entry name" value="putative n-type atp pyrophosphatase, domain 2"/>
    <property type="match status" value="1"/>
</dbReference>
<keyword evidence="4 12" id="KW-0436">Ligase</keyword>
<evidence type="ECO:0000256" key="3">
    <source>
        <dbReference type="ARBA" id="ARBA00018426"/>
    </source>
</evidence>
<dbReference type="GeneID" id="23617877"/>
<dbReference type="SUPFAM" id="SSF52402">
    <property type="entry name" value="Adenine nucleotide alpha hydrolases-like"/>
    <property type="match status" value="1"/>
</dbReference>
<evidence type="ECO:0000256" key="6">
    <source>
        <dbReference type="ARBA" id="ARBA00022840"/>
    </source>
</evidence>
<evidence type="ECO:0000256" key="7">
    <source>
        <dbReference type="ARBA" id="ARBA00029814"/>
    </source>
</evidence>
<dbReference type="InterPro" id="IPR030662">
    <property type="entry name" value="DPH6/MJ0570"/>
</dbReference>
<dbReference type="InterPro" id="IPR035959">
    <property type="entry name" value="RutC-like_sf"/>
</dbReference>
<dbReference type="SUPFAM" id="SSF55298">
    <property type="entry name" value="YjgF-like"/>
    <property type="match status" value="2"/>
</dbReference>
<dbReference type="CDD" id="cd01994">
    <property type="entry name" value="AANH_PF0828-like"/>
    <property type="match status" value="1"/>
</dbReference>
<dbReference type="RefSeq" id="XP_011402016.1">
    <property type="nucleotide sequence ID" value="XM_011403714.1"/>
</dbReference>
<dbReference type="AlphaFoldDB" id="A0A087STB3"/>
<dbReference type="KEGG" id="apro:F751_6486"/>
<dbReference type="PANTHER" id="PTHR12196:SF2">
    <property type="entry name" value="DIPHTHINE--AMMONIA LIGASE"/>
    <property type="match status" value="1"/>
</dbReference>
<dbReference type="FunFam" id="3.90.1490.10:FF:000001">
    <property type="entry name" value="Diphthine--ammonia ligase"/>
    <property type="match status" value="1"/>
</dbReference>
<comment type="pathway">
    <text evidence="1">Protein modification; peptidyl-diphthamide biosynthesis.</text>
</comment>
<feature type="domain" description="Diphthamide synthase" evidence="11">
    <location>
        <begin position="1"/>
        <end position="202"/>
    </location>
</feature>
<evidence type="ECO:0000256" key="1">
    <source>
        <dbReference type="ARBA" id="ARBA00005156"/>
    </source>
</evidence>
<organism evidence="12 13">
    <name type="scientific">Auxenochlorella protothecoides</name>
    <name type="common">Green microalga</name>
    <name type="synonym">Chlorella protothecoides</name>
    <dbReference type="NCBI Taxonomy" id="3075"/>
    <lineage>
        <taxon>Eukaryota</taxon>
        <taxon>Viridiplantae</taxon>
        <taxon>Chlorophyta</taxon>
        <taxon>core chlorophytes</taxon>
        <taxon>Trebouxiophyceae</taxon>
        <taxon>Chlorellales</taxon>
        <taxon>Chlorellaceae</taxon>
        <taxon>Auxenochlorella</taxon>
    </lineage>
</organism>
<feature type="compositionally biased region" description="Low complexity" evidence="10">
    <location>
        <begin position="412"/>
        <end position="421"/>
    </location>
</feature>
<dbReference type="STRING" id="3075.A0A087STB3"/>
<accession>A0A087STB3</accession>
<gene>
    <name evidence="12" type="ORF">F751_6486</name>
</gene>
<evidence type="ECO:0000256" key="2">
    <source>
        <dbReference type="ARBA" id="ARBA00012089"/>
    </source>
</evidence>
<dbReference type="GO" id="GO:0017183">
    <property type="term" value="P:protein histidyl modification to diphthamide"/>
    <property type="evidence" value="ECO:0007669"/>
    <property type="project" value="TreeGrafter"/>
</dbReference>